<dbReference type="Proteomes" id="UP000299102">
    <property type="component" value="Unassembled WGS sequence"/>
</dbReference>
<accession>A0A4C1U8T5</accession>
<gene>
    <name evidence="1" type="ORF">EVAR_11859_1</name>
</gene>
<reference evidence="1 2" key="1">
    <citation type="journal article" date="2019" name="Commun. Biol.">
        <title>The bagworm genome reveals a unique fibroin gene that provides high tensile strength.</title>
        <authorList>
            <person name="Kono N."/>
            <person name="Nakamura H."/>
            <person name="Ohtoshi R."/>
            <person name="Tomita M."/>
            <person name="Numata K."/>
            <person name="Arakawa K."/>
        </authorList>
    </citation>
    <scope>NUCLEOTIDE SEQUENCE [LARGE SCALE GENOMIC DNA]</scope>
</reference>
<proteinExistence type="predicted"/>
<dbReference type="EMBL" id="BGZK01000139">
    <property type="protein sequence ID" value="GBP22344.1"/>
    <property type="molecule type" value="Genomic_DNA"/>
</dbReference>
<protein>
    <submittedName>
        <fullName evidence="1">Uncharacterized protein</fullName>
    </submittedName>
</protein>
<organism evidence="1 2">
    <name type="scientific">Eumeta variegata</name>
    <name type="common">Bagworm moth</name>
    <name type="synonym">Eumeta japonica</name>
    <dbReference type="NCBI Taxonomy" id="151549"/>
    <lineage>
        <taxon>Eukaryota</taxon>
        <taxon>Metazoa</taxon>
        <taxon>Ecdysozoa</taxon>
        <taxon>Arthropoda</taxon>
        <taxon>Hexapoda</taxon>
        <taxon>Insecta</taxon>
        <taxon>Pterygota</taxon>
        <taxon>Neoptera</taxon>
        <taxon>Endopterygota</taxon>
        <taxon>Lepidoptera</taxon>
        <taxon>Glossata</taxon>
        <taxon>Ditrysia</taxon>
        <taxon>Tineoidea</taxon>
        <taxon>Psychidae</taxon>
        <taxon>Oiketicinae</taxon>
        <taxon>Eumeta</taxon>
    </lineage>
</organism>
<comment type="caution">
    <text evidence="1">The sequence shown here is derived from an EMBL/GenBank/DDBJ whole genome shotgun (WGS) entry which is preliminary data.</text>
</comment>
<keyword evidence="2" id="KW-1185">Reference proteome</keyword>
<evidence type="ECO:0000313" key="1">
    <source>
        <dbReference type="EMBL" id="GBP22344.1"/>
    </source>
</evidence>
<evidence type="ECO:0000313" key="2">
    <source>
        <dbReference type="Proteomes" id="UP000299102"/>
    </source>
</evidence>
<name>A0A4C1U8T5_EUMVA</name>
<dbReference type="AlphaFoldDB" id="A0A4C1U8T5"/>
<sequence>MCMGGGDHLLSGGSAAWNPRCASSTRAWPIFLIRVYDVRVCVLTARERRRRLSLRCQADVSRLSLVRFCVYLDRPRSLALPGGLTRRRGRRLTTSDADAIIGHRIRCWPYASRMTISSSLY</sequence>